<keyword evidence="3" id="KW-1185">Reference proteome</keyword>
<dbReference type="InterPro" id="IPR036390">
    <property type="entry name" value="WH_DNA-bd_sf"/>
</dbReference>
<dbReference type="InterPro" id="IPR000835">
    <property type="entry name" value="HTH_MarR-typ"/>
</dbReference>
<reference evidence="2 3" key="1">
    <citation type="submission" date="2024-05" db="EMBL/GenBank/DDBJ databases">
        <authorList>
            <person name="Jiang F."/>
        </authorList>
    </citation>
    <scope>NUCLEOTIDE SEQUENCE [LARGE SCALE GENOMIC DNA]</scope>
    <source>
        <strain evidence="2 3">LZ166</strain>
    </source>
</reference>
<feature type="domain" description="HTH marR-type" evidence="1">
    <location>
        <begin position="29"/>
        <end position="78"/>
    </location>
</feature>
<protein>
    <submittedName>
        <fullName evidence="2">ROK family transcriptional regulator</fullName>
    </submittedName>
</protein>
<comment type="caution">
    <text evidence="2">The sequence shown here is derived from an EMBL/GenBank/DDBJ whole genome shotgun (WGS) entry which is preliminary data.</text>
</comment>
<dbReference type="SUPFAM" id="SSF46785">
    <property type="entry name" value="Winged helix' DNA-binding domain"/>
    <property type="match status" value="1"/>
</dbReference>
<dbReference type="InterPro" id="IPR000600">
    <property type="entry name" value="ROK"/>
</dbReference>
<dbReference type="Pfam" id="PF12802">
    <property type="entry name" value="MarR_2"/>
    <property type="match status" value="1"/>
</dbReference>
<organism evidence="2 3">
    <name type="scientific">Aquibium pacificus</name>
    <dbReference type="NCBI Taxonomy" id="3153579"/>
    <lineage>
        <taxon>Bacteria</taxon>
        <taxon>Pseudomonadati</taxon>
        <taxon>Pseudomonadota</taxon>
        <taxon>Alphaproteobacteria</taxon>
        <taxon>Hyphomicrobiales</taxon>
        <taxon>Phyllobacteriaceae</taxon>
        <taxon>Aquibium</taxon>
    </lineage>
</organism>
<dbReference type="CDD" id="cd23763">
    <property type="entry name" value="ASKHA_ATPase_ROK"/>
    <property type="match status" value="1"/>
</dbReference>
<dbReference type="InterPro" id="IPR036388">
    <property type="entry name" value="WH-like_DNA-bd_sf"/>
</dbReference>
<sequence>MPHRPEFPPKTAHPLAEGIRGLHHSSISTANQRAVLMIVATTPGVTNAEISRLCGLGAQTVSRFLADLENDGLIRRGEVKRGQPGLPATPYYLVYDSVRSLGVSIGWRHCDIVLMDMSGSASAIETIHYDHPAETVFSDIADRWRKMAGTLDDAARGLMKFAGVAVPDDFAGDLRMLGAPEGVPQGWNMHEIARRLSEATGLPFRGYNPGRAAAWAEHAGPGSPWKGDFLYLHIDEVISSGVIVGGTAWRGGSGGAGPQLGRTLAGWRDGEPTRLQDIASLAALRKRDRDEHVRGSEEPAGTDRLFSSPAAEAWLEEAAAALAWAFSNTAMVIGMRHAVLGGPVPRPLLTRLCAAVRERMRVIWPCDCELLAVDVGLAGPAAPAIGASYLPVYEDLFAREPSG</sequence>
<dbReference type="Gene3D" id="1.10.10.10">
    <property type="entry name" value="Winged helix-like DNA-binding domain superfamily/Winged helix DNA-binding domain"/>
    <property type="match status" value="1"/>
</dbReference>
<dbReference type="Pfam" id="PF00480">
    <property type="entry name" value="ROK"/>
    <property type="match status" value="1"/>
</dbReference>
<evidence type="ECO:0000313" key="3">
    <source>
        <dbReference type="Proteomes" id="UP001556692"/>
    </source>
</evidence>
<evidence type="ECO:0000313" key="2">
    <source>
        <dbReference type="EMBL" id="MEX0407709.1"/>
    </source>
</evidence>
<accession>A0ABV3SP13</accession>
<dbReference type="Proteomes" id="UP001556692">
    <property type="component" value="Unassembled WGS sequence"/>
</dbReference>
<dbReference type="SUPFAM" id="SSF53067">
    <property type="entry name" value="Actin-like ATPase domain"/>
    <property type="match status" value="1"/>
</dbReference>
<evidence type="ECO:0000259" key="1">
    <source>
        <dbReference type="Pfam" id="PF12802"/>
    </source>
</evidence>
<dbReference type="PANTHER" id="PTHR18964:SF169">
    <property type="entry name" value="N-ACETYLMANNOSAMINE KINASE"/>
    <property type="match status" value="1"/>
</dbReference>
<dbReference type="PANTHER" id="PTHR18964">
    <property type="entry name" value="ROK (REPRESSOR, ORF, KINASE) FAMILY"/>
    <property type="match status" value="1"/>
</dbReference>
<dbReference type="RefSeq" id="WP_367955580.1">
    <property type="nucleotide sequence ID" value="NZ_JBDPGJ010000004.1"/>
</dbReference>
<name>A0ABV3SP13_9HYPH</name>
<proteinExistence type="predicted"/>
<dbReference type="InterPro" id="IPR043129">
    <property type="entry name" value="ATPase_NBD"/>
</dbReference>
<gene>
    <name evidence="2" type="ORF">ABGN05_18780</name>
</gene>
<dbReference type="Gene3D" id="3.30.420.40">
    <property type="match status" value="2"/>
</dbReference>
<dbReference type="EMBL" id="JBDPGJ010000004">
    <property type="protein sequence ID" value="MEX0407709.1"/>
    <property type="molecule type" value="Genomic_DNA"/>
</dbReference>